<dbReference type="PANTHER" id="PTHR13808">
    <property type="entry name" value="CBP/P300-RELATED"/>
    <property type="match status" value="1"/>
</dbReference>
<gene>
    <name evidence="10" type="ORF">ANCDUO_21252</name>
</gene>
<evidence type="ECO:0000256" key="5">
    <source>
        <dbReference type="ARBA" id="ARBA00023015"/>
    </source>
</evidence>
<name>A0A0C2FJ85_9BILA</name>
<accession>A0A0C2FJ85</accession>
<feature type="domain" description="CBP/p300-type HAT" evidence="9">
    <location>
        <begin position="23"/>
        <end position="234"/>
    </location>
</feature>
<dbReference type="PANTHER" id="PTHR13808:SF1">
    <property type="entry name" value="HISTONE ACETYLTRANSFERASE"/>
    <property type="match status" value="1"/>
</dbReference>
<dbReference type="Pfam" id="PF08214">
    <property type="entry name" value="HAT_KAT11"/>
    <property type="match status" value="1"/>
</dbReference>
<evidence type="ECO:0000313" key="11">
    <source>
        <dbReference type="Proteomes" id="UP000054047"/>
    </source>
</evidence>
<organism evidence="10 11">
    <name type="scientific">Ancylostoma duodenale</name>
    <dbReference type="NCBI Taxonomy" id="51022"/>
    <lineage>
        <taxon>Eukaryota</taxon>
        <taxon>Metazoa</taxon>
        <taxon>Ecdysozoa</taxon>
        <taxon>Nematoda</taxon>
        <taxon>Chromadorea</taxon>
        <taxon>Rhabditida</taxon>
        <taxon>Rhabditina</taxon>
        <taxon>Rhabditomorpha</taxon>
        <taxon>Strongyloidea</taxon>
        <taxon>Ancylostomatidae</taxon>
        <taxon>Ancylostomatinae</taxon>
        <taxon>Ancylostoma</taxon>
    </lineage>
</organism>
<dbReference type="GO" id="GO:0000123">
    <property type="term" value="C:histone acetyltransferase complex"/>
    <property type="evidence" value="ECO:0007669"/>
    <property type="project" value="TreeGrafter"/>
</dbReference>
<dbReference type="InterPro" id="IPR013178">
    <property type="entry name" value="Histone_AcTrfase_Rtt109/CBP"/>
</dbReference>
<dbReference type="GO" id="GO:0005634">
    <property type="term" value="C:nucleus"/>
    <property type="evidence" value="ECO:0007669"/>
    <property type="project" value="UniProtKB-SubCell"/>
</dbReference>
<comment type="subcellular location">
    <subcellularLocation>
        <location evidence="1">Nucleus</location>
    </subcellularLocation>
</comment>
<dbReference type="SMART" id="SM01250">
    <property type="entry name" value="KAT11"/>
    <property type="match status" value="1"/>
</dbReference>
<evidence type="ECO:0000256" key="7">
    <source>
        <dbReference type="ARBA" id="ARBA00023242"/>
    </source>
</evidence>
<dbReference type="EC" id="2.3.1.48" evidence="2"/>
<evidence type="ECO:0000256" key="2">
    <source>
        <dbReference type="ARBA" id="ARBA00013184"/>
    </source>
</evidence>
<dbReference type="OrthoDB" id="5849564at2759"/>
<keyword evidence="7" id="KW-0539">Nucleus</keyword>
<proteinExistence type="predicted"/>
<dbReference type="AlphaFoldDB" id="A0A0C2FJ85"/>
<dbReference type="PROSITE" id="PS51727">
    <property type="entry name" value="CBP_P300_HAT"/>
    <property type="match status" value="1"/>
</dbReference>
<reference evidence="10 11" key="1">
    <citation type="submission" date="2013-12" db="EMBL/GenBank/DDBJ databases">
        <title>Draft genome of the parsitic nematode Ancylostoma duodenale.</title>
        <authorList>
            <person name="Mitreva M."/>
        </authorList>
    </citation>
    <scope>NUCLEOTIDE SEQUENCE [LARGE SCALE GENOMIC DNA]</scope>
    <source>
        <strain evidence="10 11">Zhejiang</strain>
    </source>
</reference>
<evidence type="ECO:0000256" key="4">
    <source>
        <dbReference type="ARBA" id="ARBA00022853"/>
    </source>
</evidence>
<sequence length="234" mass="27243">VFPEGFICDTCRKEKGYPKPENRFMAKRLPHNKLSQFLEDRVNTFLKNAMPSNPDQYEVIIRTLCVQDKEVEVKPLMKAKYGPQGFPDKFPYRTKAVFAFEIIDGVEVCFFGLHVQEYGSNCKDPNARRVYIAYLDSVHFFQPRELRTEVYHEILLGYLDYVKRLGYTMAHIWACPPSEGDDYIFHCHPPEQNPKAEKAPGLVQEDARDDNLTTPMSLPYFEGDFWPNVIEDCI</sequence>
<keyword evidence="5" id="KW-0805">Transcription regulation</keyword>
<protein>
    <recommendedName>
        <fullName evidence="2">histone acetyltransferase</fullName>
        <ecNumber evidence="2">2.3.1.48</ecNumber>
    </recommendedName>
</protein>
<evidence type="ECO:0000256" key="6">
    <source>
        <dbReference type="ARBA" id="ARBA00023163"/>
    </source>
</evidence>
<evidence type="ECO:0000256" key="1">
    <source>
        <dbReference type="ARBA" id="ARBA00004123"/>
    </source>
</evidence>
<evidence type="ECO:0000256" key="3">
    <source>
        <dbReference type="ARBA" id="ARBA00022679"/>
    </source>
</evidence>
<keyword evidence="3" id="KW-0808">Transferase</keyword>
<evidence type="ECO:0000259" key="9">
    <source>
        <dbReference type="PROSITE" id="PS51727"/>
    </source>
</evidence>
<dbReference type="GO" id="GO:0005667">
    <property type="term" value="C:transcription regulator complex"/>
    <property type="evidence" value="ECO:0007669"/>
    <property type="project" value="TreeGrafter"/>
</dbReference>
<dbReference type="EMBL" id="KN757813">
    <property type="protein sequence ID" value="KIH48675.1"/>
    <property type="molecule type" value="Genomic_DNA"/>
</dbReference>
<dbReference type="GO" id="GO:0004402">
    <property type="term" value="F:histone acetyltransferase activity"/>
    <property type="evidence" value="ECO:0007669"/>
    <property type="project" value="InterPro"/>
</dbReference>
<feature type="non-terminal residue" evidence="10">
    <location>
        <position position="234"/>
    </location>
</feature>
<keyword evidence="6" id="KW-0804">Transcription</keyword>
<evidence type="ECO:0000256" key="8">
    <source>
        <dbReference type="ARBA" id="ARBA00048017"/>
    </source>
</evidence>
<dbReference type="GO" id="GO:0031490">
    <property type="term" value="F:chromatin DNA binding"/>
    <property type="evidence" value="ECO:0007669"/>
    <property type="project" value="TreeGrafter"/>
</dbReference>
<feature type="non-terminal residue" evidence="10">
    <location>
        <position position="1"/>
    </location>
</feature>
<comment type="catalytic activity">
    <reaction evidence="8">
        <text>L-lysyl-[protein] + acetyl-CoA = N(6)-acetyl-L-lysyl-[protein] + CoA + H(+)</text>
        <dbReference type="Rhea" id="RHEA:45948"/>
        <dbReference type="Rhea" id="RHEA-COMP:9752"/>
        <dbReference type="Rhea" id="RHEA-COMP:10731"/>
        <dbReference type="ChEBI" id="CHEBI:15378"/>
        <dbReference type="ChEBI" id="CHEBI:29969"/>
        <dbReference type="ChEBI" id="CHEBI:57287"/>
        <dbReference type="ChEBI" id="CHEBI:57288"/>
        <dbReference type="ChEBI" id="CHEBI:61930"/>
        <dbReference type="EC" id="2.3.1.48"/>
    </reaction>
</comment>
<keyword evidence="4" id="KW-0156">Chromatin regulator</keyword>
<dbReference type="GO" id="GO:0003713">
    <property type="term" value="F:transcription coactivator activity"/>
    <property type="evidence" value="ECO:0007669"/>
    <property type="project" value="TreeGrafter"/>
</dbReference>
<keyword evidence="11" id="KW-1185">Reference proteome</keyword>
<dbReference type="GO" id="GO:0045944">
    <property type="term" value="P:positive regulation of transcription by RNA polymerase II"/>
    <property type="evidence" value="ECO:0007669"/>
    <property type="project" value="TreeGrafter"/>
</dbReference>
<dbReference type="Proteomes" id="UP000054047">
    <property type="component" value="Unassembled WGS sequence"/>
</dbReference>
<dbReference type="InterPro" id="IPR031162">
    <property type="entry name" value="CBP_P300_HAT"/>
</dbReference>
<evidence type="ECO:0000313" key="10">
    <source>
        <dbReference type="EMBL" id="KIH48675.1"/>
    </source>
</evidence>